<dbReference type="Gene3D" id="1.10.630.10">
    <property type="entry name" value="Cytochrome P450"/>
    <property type="match status" value="1"/>
</dbReference>
<comment type="caution">
    <text evidence="1">The sequence shown here is derived from an EMBL/GenBank/DDBJ whole genome shotgun (WGS) entry which is preliminary data.</text>
</comment>
<reference evidence="1 2" key="1">
    <citation type="journal article" date="2018" name="MBio">
        <title>Comparative Genomics Reveals the Core Gene Toolbox for the Fungus-Insect Symbiosis.</title>
        <authorList>
            <person name="Wang Y."/>
            <person name="Stata M."/>
            <person name="Wang W."/>
            <person name="Stajich J.E."/>
            <person name="White M.M."/>
            <person name="Moncalvo J.M."/>
        </authorList>
    </citation>
    <scope>NUCLEOTIDE SEQUENCE [LARGE SCALE GENOMIC DNA]</scope>
    <source>
        <strain evidence="1 2">SWE-8-4</strain>
    </source>
</reference>
<dbReference type="OrthoDB" id="1844152at2759"/>
<evidence type="ECO:0000313" key="1">
    <source>
        <dbReference type="EMBL" id="PVU98046.1"/>
    </source>
</evidence>
<keyword evidence="2" id="KW-1185">Reference proteome</keyword>
<organism evidence="1 2">
    <name type="scientific">Smittium simulii</name>
    <dbReference type="NCBI Taxonomy" id="133385"/>
    <lineage>
        <taxon>Eukaryota</taxon>
        <taxon>Fungi</taxon>
        <taxon>Fungi incertae sedis</taxon>
        <taxon>Zoopagomycota</taxon>
        <taxon>Kickxellomycotina</taxon>
        <taxon>Harpellomycetes</taxon>
        <taxon>Harpellales</taxon>
        <taxon>Legeriomycetaceae</taxon>
        <taxon>Smittium</taxon>
    </lineage>
</organism>
<sequence>MNLRTVPVTSYMDRELNQNVVLSNGITLKKNSVVSINMFSHYHSETKESKNLNNNSTNFRLLWGYGEHACPYSEYSLIQIKLVISILIRSFDITSHFHQTQQPHPGYIQLKSVVPNASKLIFVKKGGIKPKAR</sequence>
<dbReference type="Proteomes" id="UP000245383">
    <property type="component" value="Unassembled WGS sequence"/>
</dbReference>
<name>A0A2T9Z0H3_9FUNG</name>
<dbReference type="GO" id="GO:0004497">
    <property type="term" value="F:monooxygenase activity"/>
    <property type="evidence" value="ECO:0007669"/>
    <property type="project" value="InterPro"/>
</dbReference>
<proteinExistence type="predicted"/>
<dbReference type="SUPFAM" id="SSF48264">
    <property type="entry name" value="Cytochrome P450"/>
    <property type="match status" value="1"/>
</dbReference>
<evidence type="ECO:0008006" key="3">
    <source>
        <dbReference type="Google" id="ProtNLM"/>
    </source>
</evidence>
<gene>
    <name evidence="1" type="ORF">BB561_000166</name>
</gene>
<dbReference type="AlphaFoldDB" id="A0A2T9Z0H3"/>
<dbReference type="InterPro" id="IPR036396">
    <property type="entry name" value="Cyt_P450_sf"/>
</dbReference>
<evidence type="ECO:0000313" key="2">
    <source>
        <dbReference type="Proteomes" id="UP000245383"/>
    </source>
</evidence>
<dbReference type="GO" id="GO:0005506">
    <property type="term" value="F:iron ion binding"/>
    <property type="evidence" value="ECO:0007669"/>
    <property type="project" value="InterPro"/>
</dbReference>
<protein>
    <recommendedName>
        <fullName evidence="3">Cytochrome P450</fullName>
    </recommendedName>
</protein>
<dbReference type="GO" id="GO:0020037">
    <property type="term" value="F:heme binding"/>
    <property type="evidence" value="ECO:0007669"/>
    <property type="project" value="InterPro"/>
</dbReference>
<dbReference type="GO" id="GO:0016705">
    <property type="term" value="F:oxidoreductase activity, acting on paired donors, with incorporation or reduction of molecular oxygen"/>
    <property type="evidence" value="ECO:0007669"/>
    <property type="project" value="InterPro"/>
</dbReference>
<accession>A0A2T9Z0H3</accession>
<dbReference type="EMBL" id="MBFR01000004">
    <property type="protein sequence ID" value="PVU98046.1"/>
    <property type="molecule type" value="Genomic_DNA"/>
</dbReference>